<evidence type="ECO:0000256" key="1">
    <source>
        <dbReference type="ARBA" id="ARBA00034120"/>
    </source>
</evidence>
<keyword evidence="3" id="KW-0548">Nucleotidyltransferase</keyword>
<protein>
    <submittedName>
        <fullName evidence="3">RNA-directed DNA polymerase (Reverse transcriptase)</fullName>
    </submittedName>
</protein>
<dbReference type="Proteomes" id="UP000006135">
    <property type="component" value="Plasmid megaplasmid"/>
</dbReference>
<keyword evidence="4" id="KW-1185">Reference proteome</keyword>
<dbReference type="PANTHER" id="PTHR34047:SF8">
    <property type="entry name" value="PROTEIN YKFC"/>
    <property type="match status" value="1"/>
</dbReference>
<sequence>MQEQVMARRSGREVRCGLNGYFEVNLLPQQYGFRAGLDAKLAVRRTYFTLAKQGIREVVDADLSDYFNTIPHGALMRCVSRRIADGKVLHTLRQWLQAPVVERGKGGERRSTAAKDHCRGTPQGGVVSPLLANLYFRRFLLAWYGKGHAARLGAHVVNYADDFVILCPLGRGQTAMQTMQRLMTQLGLTVNLEKTRLVHLPEESFDFLGYTIGRFFGKGGRPYWGTCPSKRSVHRLRQEIHDITSVRWSTLDVESRVERLNQVIGGWANYFDQGPVGKIYQALQRYAERRLRIWLMRKQGRKGTGYRQYPDQFLYEHLGLIRLRTRREGLSNAKA</sequence>
<dbReference type="PANTHER" id="PTHR34047">
    <property type="entry name" value="NUCLEAR INTRON MATURASE 1, MITOCHONDRIAL-RELATED"/>
    <property type="match status" value="1"/>
</dbReference>
<dbReference type="KEGG" id="acu:Atc_m208"/>
<name>F9ZUD0_ACICS</name>
<dbReference type="InterPro" id="IPR043502">
    <property type="entry name" value="DNA/RNA_pol_sf"/>
</dbReference>
<dbReference type="Pfam" id="PF00078">
    <property type="entry name" value="RVT_1"/>
    <property type="match status" value="1"/>
</dbReference>
<comment type="similarity">
    <text evidence="1">Belongs to the bacterial reverse transcriptase family.</text>
</comment>
<accession>F9ZUD0</accession>
<dbReference type="CDD" id="cd01651">
    <property type="entry name" value="RT_G2_intron"/>
    <property type="match status" value="1"/>
</dbReference>
<dbReference type="Pfam" id="PF08388">
    <property type="entry name" value="GIIM"/>
    <property type="match status" value="1"/>
</dbReference>
<keyword evidence="3" id="KW-0614">Plasmid</keyword>
<reference evidence="3 4" key="1">
    <citation type="journal article" date="2011" name="J. Genet. Genomics">
        <title>Unraveling the Acidithiobacillus caldus complete genome and its central metabolisms for carbon assimilation.</title>
        <authorList>
            <person name="You X.Y."/>
            <person name="Guo X."/>
            <person name="Zheng H.J."/>
            <person name="Zhang M.J."/>
            <person name="Liu L.J."/>
            <person name="Zhu Y.Q."/>
            <person name="Zhu B."/>
            <person name="Wang S.Y."/>
            <person name="Zhao G.P."/>
            <person name="Poetsch A."/>
            <person name="Jiang C.Y."/>
            <person name="Liu S.J."/>
        </authorList>
    </citation>
    <scope>NUCLEOTIDE SEQUENCE [LARGE SCALE GENOMIC DNA]</scope>
    <source>
        <strain evidence="3 4">SM-1</strain>
        <plasmid evidence="4">Plasmid megaplasmid</plasmid>
    </source>
</reference>
<keyword evidence="3" id="KW-0695">RNA-directed DNA polymerase</keyword>
<proteinExistence type="inferred from homology"/>
<organism evidence="3 4">
    <name type="scientific">Acidithiobacillus caldus (strain SM-1)</name>
    <dbReference type="NCBI Taxonomy" id="990288"/>
    <lineage>
        <taxon>Bacteria</taxon>
        <taxon>Pseudomonadati</taxon>
        <taxon>Pseudomonadota</taxon>
        <taxon>Acidithiobacillia</taxon>
        <taxon>Acidithiobacillales</taxon>
        <taxon>Acidithiobacillaceae</taxon>
        <taxon>Acidithiobacillus</taxon>
    </lineage>
</organism>
<dbReference type="InterPro" id="IPR051083">
    <property type="entry name" value="GrpII_Intron_Splice-Mob/Def"/>
</dbReference>
<dbReference type="PROSITE" id="PS50878">
    <property type="entry name" value="RT_POL"/>
    <property type="match status" value="1"/>
</dbReference>
<dbReference type="InterPro" id="IPR013597">
    <property type="entry name" value="Mat_intron_G2"/>
</dbReference>
<dbReference type="EMBL" id="CP002574">
    <property type="protein sequence ID" value="AEK59739.1"/>
    <property type="molecule type" value="Genomic_DNA"/>
</dbReference>
<feature type="domain" description="Reverse transcriptase" evidence="2">
    <location>
        <begin position="1"/>
        <end position="212"/>
    </location>
</feature>
<geneLocation type="plasmid" evidence="3">
    <name>megaplasmid</name>
</geneLocation>
<keyword evidence="3" id="KW-0808">Transferase</keyword>
<dbReference type="SUPFAM" id="SSF56672">
    <property type="entry name" value="DNA/RNA polymerases"/>
    <property type="match status" value="1"/>
</dbReference>
<dbReference type="GO" id="GO:0003964">
    <property type="term" value="F:RNA-directed DNA polymerase activity"/>
    <property type="evidence" value="ECO:0007669"/>
    <property type="project" value="UniProtKB-KW"/>
</dbReference>
<evidence type="ECO:0000259" key="2">
    <source>
        <dbReference type="PROSITE" id="PS50878"/>
    </source>
</evidence>
<evidence type="ECO:0000313" key="4">
    <source>
        <dbReference type="Proteomes" id="UP000006135"/>
    </source>
</evidence>
<gene>
    <name evidence="3" type="ordered locus">Atc_m208</name>
</gene>
<dbReference type="InterPro" id="IPR000477">
    <property type="entry name" value="RT_dom"/>
</dbReference>
<evidence type="ECO:0000313" key="3">
    <source>
        <dbReference type="EMBL" id="AEK59739.1"/>
    </source>
</evidence>
<dbReference type="AlphaFoldDB" id="F9ZUD0"/>
<dbReference type="HOGENOM" id="CLU_013584_2_0_6"/>